<feature type="domain" description="YjeF C-terminal" evidence="20">
    <location>
        <begin position="228"/>
        <end position="507"/>
    </location>
</feature>
<dbReference type="Gene3D" id="3.40.1190.20">
    <property type="match status" value="1"/>
</dbReference>
<dbReference type="HAMAP" id="MF_01965">
    <property type="entry name" value="NADHX_dehydratase"/>
    <property type="match status" value="1"/>
</dbReference>
<comment type="subunit">
    <text evidence="17">Homotetramer.</text>
</comment>
<dbReference type="Pfam" id="PF01256">
    <property type="entry name" value="Carb_kinase"/>
    <property type="match status" value="1"/>
</dbReference>
<feature type="domain" description="YjeF N-terminal" evidence="21">
    <location>
        <begin position="10"/>
        <end position="224"/>
    </location>
</feature>
<dbReference type="GO" id="GO:0046872">
    <property type="term" value="F:metal ion binding"/>
    <property type="evidence" value="ECO:0007669"/>
    <property type="project" value="UniProtKB-UniRule"/>
</dbReference>
<dbReference type="NCBIfam" id="TIGR00197">
    <property type="entry name" value="yjeF_nterm"/>
    <property type="match status" value="1"/>
</dbReference>
<feature type="binding site" evidence="17">
    <location>
        <begin position="419"/>
        <end position="423"/>
    </location>
    <ligand>
        <name>AMP</name>
        <dbReference type="ChEBI" id="CHEBI:456215"/>
    </ligand>
</feature>
<evidence type="ECO:0000256" key="3">
    <source>
        <dbReference type="ARBA" id="ARBA00006001"/>
    </source>
</evidence>
<evidence type="ECO:0000313" key="23">
    <source>
        <dbReference type="Proteomes" id="UP000199302"/>
    </source>
</evidence>
<dbReference type="OrthoDB" id="9806925at2"/>
<comment type="function">
    <text evidence="18">Catalyzes the epimerization of the S- and R-forms of NAD(P)HX, a damaged form of NAD(P)H that is a result of enzymatic or heat-dependent hydration. This is a prerequisite for the S-specific NAD(P)H-hydrate dehydratase to allow the repair of both epimers of NAD(P)HX.</text>
</comment>
<evidence type="ECO:0000256" key="12">
    <source>
        <dbReference type="ARBA" id="ARBA00023239"/>
    </source>
</evidence>
<evidence type="ECO:0000256" key="13">
    <source>
        <dbReference type="ARBA" id="ARBA00023268"/>
    </source>
</evidence>
<dbReference type="EC" id="5.1.99.6" evidence="19"/>
<sequence length="507" mass="51990">MAEILTGGQMMALERAAMARGAAESGVLMDAAGRAVFDTIFETWPELHAAPQRAVVLCGPGNNGGDGYVIARLLREWGWEVEVLAFGAPGDGAADAARNAARWHDMGGASRALDGGALEEALPGAALCIDALFGTGARALSGDLAAWVDRLNVLAAAEGALKIVAVDLPSGVSADSGKAPGGAVAADLTVSFHRAKLGHYLADGPAAAGALRDCPIGLPDDPCADAVMRIAPPTAADLLKTSGHKYDYGHALILAGPPGQGGAARMAARGALRIGAGLVTVACPQRAVYENAAQLDAIMLRGIDGPSGFEELLEDARLSALCLGPGLGLGAITAQLVRVALEAGRPTVLDADALTRFSREAERLFDMAHPDCVLTPHEGEFARLFPDLAEEMRDAATETSRADALRKAADRAGCTVLLKGPATLIASPGGDCRLHSALYDEAAPWLATAGAGDVLSGFITGLLARGFAPLDAASNAVWLHTACARNFGPGLIAEDLPEQLPAVFRTL</sequence>
<accession>A0A1I6DZ63</accession>
<dbReference type="InterPro" id="IPR004443">
    <property type="entry name" value="YjeF_N_dom"/>
</dbReference>
<evidence type="ECO:0000259" key="20">
    <source>
        <dbReference type="PROSITE" id="PS51383"/>
    </source>
</evidence>
<dbReference type="Gene3D" id="3.40.50.10260">
    <property type="entry name" value="YjeF N-terminal domain"/>
    <property type="match status" value="1"/>
</dbReference>
<comment type="similarity">
    <text evidence="3 19">In the N-terminal section; belongs to the NnrE/AIBP family.</text>
</comment>
<dbReference type="RefSeq" id="WP_092080311.1">
    <property type="nucleotide sequence ID" value="NZ_FOYI01000006.1"/>
</dbReference>
<feature type="binding site" evidence="18">
    <location>
        <position position="130"/>
    </location>
    <ligand>
        <name>K(+)</name>
        <dbReference type="ChEBI" id="CHEBI:29103"/>
    </ligand>
</feature>
<keyword evidence="6 17" id="KW-0547">Nucleotide-binding</keyword>
<dbReference type="GO" id="GO:0110051">
    <property type="term" value="P:metabolite repair"/>
    <property type="evidence" value="ECO:0007669"/>
    <property type="project" value="TreeGrafter"/>
</dbReference>
<keyword evidence="11 18" id="KW-0413">Isomerase</keyword>
<dbReference type="PANTHER" id="PTHR12592">
    <property type="entry name" value="ATP-DEPENDENT (S)-NAD(P)H-HYDRATE DEHYDRATASE FAMILY MEMBER"/>
    <property type="match status" value="1"/>
</dbReference>
<evidence type="ECO:0000256" key="8">
    <source>
        <dbReference type="ARBA" id="ARBA00022857"/>
    </source>
</evidence>
<keyword evidence="9 18" id="KW-0630">Potassium</keyword>
<comment type="caution">
    <text evidence="18">Lacks conserved residue(s) required for the propagation of feature annotation.</text>
</comment>
<comment type="catalytic activity">
    <reaction evidence="2 18 19">
        <text>(6R)-NADPHX = (6S)-NADPHX</text>
        <dbReference type="Rhea" id="RHEA:32227"/>
        <dbReference type="ChEBI" id="CHEBI:64076"/>
        <dbReference type="ChEBI" id="CHEBI:64077"/>
        <dbReference type="EC" id="5.1.99.6"/>
    </reaction>
</comment>
<dbReference type="GO" id="GO:0016301">
    <property type="term" value="F:kinase activity"/>
    <property type="evidence" value="ECO:0007669"/>
    <property type="project" value="UniProtKB-KW"/>
</dbReference>
<evidence type="ECO:0000256" key="17">
    <source>
        <dbReference type="HAMAP-Rule" id="MF_01965"/>
    </source>
</evidence>
<keyword evidence="22" id="KW-0418">Kinase</keyword>
<evidence type="ECO:0000256" key="1">
    <source>
        <dbReference type="ARBA" id="ARBA00000013"/>
    </source>
</evidence>
<dbReference type="InterPro" id="IPR017953">
    <property type="entry name" value="Carbohydrate_kinase_pred_CS"/>
</dbReference>
<evidence type="ECO:0000256" key="6">
    <source>
        <dbReference type="ARBA" id="ARBA00022741"/>
    </source>
</evidence>
<keyword evidence="22" id="KW-0808">Transferase</keyword>
<feature type="binding site" evidence="18">
    <location>
        <position position="63"/>
    </location>
    <ligand>
        <name>K(+)</name>
        <dbReference type="ChEBI" id="CHEBI:29103"/>
    </ligand>
</feature>
<keyword evidence="8 17" id="KW-0521">NADP</keyword>
<protein>
    <recommendedName>
        <fullName evidence="19">Bifunctional NAD(P)H-hydrate repair enzyme</fullName>
    </recommendedName>
    <alternativeName>
        <fullName evidence="19">Nicotinamide nucleotide repair protein</fullName>
    </alternativeName>
    <domain>
        <recommendedName>
            <fullName evidence="19">ADP-dependent (S)-NAD(P)H-hydrate dehydratase</fullName>
            <ecNumber evidence="19">4.2.1.136</ecNumber>
        </recommendedName>
        <alternativeName>
            <fullName evidence="19">ADP-dependent NAD(P)HX dehydratase</fullName>
        </alternativeName>
    </domain>
    <domain>
        <recommendedName>
            <fullName evidence="19">NAD(P)H-hydrate epimerase</fullName>
            <ecNumber evidence="19">5.1.99.6</ecNumber>
        </recommendedName>
    </domain>
</protein>
<dbReference type="InterPro" id="IPR000631">
    <property type="entry name" value="CARKD"/>
</dbReference>
<comment type="catalytic activity">
    <reaction evidence="15 17 19">
        <text>(6S)-NADHX + ADP = AMP + phosphate + NADH + H(+)</text>
        <dbReference type="Rhea" id="RHEA:32223"/>
        <dbReference type="ChEBI" id="CHEBI:15378"/>
        <dbReference type="ChEBI" id="CHEBI:43474"/>
        <dbReference type="ChEBI" id="CHEBI:57945"/>
        <dbReference type="ChEBI" id="CHEBI:64074"/>
        <dbReference type="ChEBI" id="CHEBI:456215"/>
        <dbReference type="ChEBI" id="CHEBI:456216"/>
        <dbReference type="EC" id="4.2.1.136"/>
    </reaction>
</comment>
<dbReference type="GO" id="GO:0052856">
    <property type="term" value="F:NAD(P)HX epimerase activity"/>
    <property type="evidence" value="ECO:0007669"/>
    <property type="project" value="UniProtKB-UniRule"/>
</dbReference>
<keyword evidence="23" id="KW-1185">Reference proteome</keyword>
<dbReference type="PROSITE" id="PS01050">
    <property type="entry name" value="YJEF_C_2"/>
    <property type="match status" value="1"/>
</dbReference>
<keyword evidence="10 17" id="KW-0520">NAD</keyword>
<gene>
    <name evidence="18" type="primary">nnrE</name>
    <name evidence="17" type="synonym">nnrD</name>
    <name evidence="22" type="ORF">SAMN04515673_106102</name>
</gene>
<evidence type="ECO:0000256" key="16">
    <source>
        <dbReference type="ARBA" id="ARBA00049209"/>
    </source>
</evidence>
<comment type="similarity">
    <text evidence="18">Belongs to the NnrE/AIBP family.</text>
</comment>
<evidence type="ECO:0000256" key="14">
    <source>
        <dbReference type="ARBA" id="ARBA00025153"/>
    </source>
</evidence>
<dbReference type="InterPro" id="IPR030677">
    <property type="entry name" value="Nnr"/>
</dbReference>
<feature type="binding site" evidence="17">
    <location>
        <position position="263"/>
    </location>
    <ligand>
        <name>(6S)-NADPHX</name>
        <dbReference type="ChEBI" id="CHEBI:64076"/>
    </ligand>
</feature>
<dbReference type="GO" id="GO:0005524">
    <property type="term" value="F:ATP binding"/>
    <property type="evidence" value="ECO:0007669"/>
    <property type="project" value="UniProtKB-UniRule"/>
</dbReference>
<feature type="binding site" evidence="17">
    <location>
        <position position="452"/>
    </location>
    <ligand>
        <name>AMP</name>
        <dbReference type="ChEBI" id="CHEBI:456215"/>
    </ligand>
</feature>
<dbReference type="EC" id="4.2.1.136" evidence="19"/>
<organism evidence="22 23">
    <name type="scientific">Poseidonocella sedimentorum</name>
    <dbReference type="NCBI Taxonomy" id="871652"/>
    <lineage>
        <taxon>Bacteria</taxon>
        <taxon>Pseudomonadati</taxon>
        <taxon>Pseudomonadota</taxon>
        <taxon>Alphaproteobacteria</taxon>
        <taxon>Rhodobacterales</taxon>
        <taxon>Roseobacteraceae</taxon>
        <taxon>Poseidonocella</taxon>
    </lineage>
</organism>
<dbReference type="PROSITE" id="PS51385">
    <property type="entry name" value="YJEF_N"/>
    <property type="match status" value="1"/>
</dbReference>
<evidence type="ECO:0000313" key="22">
    <source>
        <dbReference type="EMBL" id="SFR10687.1"/>
    </source>
</evidence>
<dbReference type="PROSITE" id="PS51383">
    <property type="entry name" value="YJEF_C_3"/>
    <property type="match status" value="1"/>
</dbReference>
<feature type="binding site" evidence="17">
    <location>
        <position position="377"/>
    </location>
    <ligand>
        <name>(6S)-NADPHX</name>
        <dbReference type="ChEBI" id="CHEBI:64076"/>
    </ligand>
</feature>
<comment type="function">
    <text evidence="17">Catalyzes the dehydration of the S-form of NAD(P)HX at the expense of ADP, which is converted to AMP. Together with NAD(P)HX epimerase, which catalyzes the epimerization of the S- and R-forms, the enzyme allows the repair of both epimers of NAD(P)HX, a damaged form of NAD(P)H that is a result of enzymatic or heat-dependent hydration.</text>
</comment>
<dbReference type="HAMAP" id="MF_01966">
    <property type="entry name" value="NADHX_epimerase"/>
    <property type="match status" value="1"/>
</dbReference>
<feature type="binding site" evidence="18">
    <location>
        <position position="167"/>
    </location>
    <ligand>
        <name>(6S)-NADPHX</name>
        <dbReference type="ChEBI" id="CHEBI:64076"/>
    </ligand>
</feature>
<reference evidence="22 23" key="1">
    <citation type="submission" date="2016-10" db="EMBL/GenBank/DDBJ databases">
        <authorList>
            <person name="de Groot N.N."/>
        </authorList>
    </citation>
    <scope>NUCLEOTIDE SEQUENCE [LARGE SCALE GENOMIC DNA]</scope>
    <source>
        <strain evidence="23">KMM 9023,NRIC 0796,JCM 17311,KCTC 23692</strain>
    </source>
</reference>
<dbReference type="SUPFAM" id="SSF64153">
    <property type="entry name" value="YjeF N-terminal domain-like"/>
    <property type="match status" value="1"/>
</dbReference>
<dbReference type="NCBIfam" id="TIGR00196">
    <property type="entry name" value="yjeF_cterm"/>
    <property type="match status" value="1"/>
</dbReference>
<dbReference type="AlphaFoldDB" id="A0A1I6DZ63"/>
<dbReference type="EMBL" id="FOYI01000006">
    <property type="protein sequence ID" value="SFR10687.1"/>
    <property type="molecule type" value="Genomic_DNA"/>
</dbReference>
<evidence type="ECO:0000256" key="19">
    <source>
        <dbReference type="PIRNR" id="PIRNR017184"/>
    </source>
</evidence>
<dbReference type="Pfam" id="PF03853">
    <property type="entry name" value="YjeF_N"/>
    <property type="match status" value="1"/>
</dbReference>
<keyword evidence="12 17" id="KW-0456">Lyase</keyword>
<feature type="binding site" evidence="17">
    <location>
        <position position="453"/>
    </location>
    <ligand>
        <name>(6S)-NADPHX</name>
        <dbReference type="ChEBI" id="CHEBI:64076"/>
    </ligand>
</feature>
<comment type="similarity">
    <text evidence="4 19">In the C-terminal section; belongs to the NnrD/CARKD family.</text>
</comment>
<dbReference type="CDD" id="cd01171">
    <property type="entry name" value="YXKO-related"/>
    <property type="match status" value="1"/>
</dbReference>
<evidence type="ECO:0000256" key="18">
    <source>
        <dbReference type="HAMAP-Rule" id="MF_01966"/>
    </source>
</evidence>
<comment type="catalytic activity">
    <reaction evidence="1 18 19">
        <text>(6R)-NADHX = (6S)-NADHX</text>
        <dbReference type="Rhea" id="RHEA:32215"/>
        <dbReference type="ChEBI" id="CHEBI:64074"/>
        <dbReference type="ChEBI" id="CHEBI:64075"/>
        <dbReference type="EC" id="5.1.99.6"/>
    </reaction>
</comment>
<proteinExistence type="inferred from homology"/>
<evidence type="ECO:0000256" key="11">
    <source>
        <dbReference type="ARBA" id="ARBA00023235"/>
    </source>
</evidence>
<dbReference type="GO" id="GO:0052855">
    <property type="term" value="F:ADP-dependent NAD(P)H-hydrate dehydratase activity"/>
    <property type="evidence" value="ECO:0007669"/>
    <property type="project" value="UniProtKB-UniRule"/>
</dbReference>
<dbReference type="GO" id="GO:0046496">
    <property type="term" value="P:nicotinamide nucleotide metabolic process"/>
    <property type="evidence" value="ECO:0007669"/>
    <property type="project" value="UniProtKB-UniRule"/>
</dbReference>
<feature type="binding site" evidence="18">
    <location>
        <position position="170"/>
    </location>
    <ligand>
        <name>K(+)</name>
        <dbReference type="ChEBI" id="CHEBI:29103"/>
    </ligand>
</feature>
<comment type="cofactor">
    <cofactor evidence="17">
        <name>Mg(2+)</name>
        <dbReference type="ChEBI" id="CHEBI:18420"/>
    </cofactor>
</comment>
<dbReference type="PIRSF" id="PIRSF017184">
    <property type="entry name" value="Nnr"/>
    <property type="match status" value="1"/>
</dbReference>
<evidence type="ECO:0000256" key="9">
    <source>
        <dbReference type="ARBA" id="ARBA00022958"/>
    </source>
</evidence>
<evidence type="ECO:0000256" key="5">
    <source>
        <dbReference type="ARBA" id="ARBA00022723"/>
    </source>
</evidence>
<keyword evidence="5 18" id="KW-0479">Metal-binding</keyword>
<evidence type="ECO:0000256" key="4">
    <source>
        <dbReference type="ARBA" id="ARBA00009524"/>
    </source>
</evidence>
<dbReference type="PANTHER" id="PTHR12592:SF0">
    <property type="entry name" value="ATP-DEPENDENT (S)-NAD(P)H-HYDRATE DEHYDRATASE"/>
    <property type="match status" value="1"/>
</dbReference>
<comment type="similarity">
    <text evidence="17">Belongs to the NnrD/CARKD family.</text>
</comment>
<feature type="binding site" evidence="17">
    <location>
        <position position="326"/>
    </location>
    <ligand>
        <name>(6S)-NADPHX</name>
        <dbReference type="ChEBI" id="CHEBI:64076"/>
    </ligand>
</feature>
<evidence type="ECO:0000256" key="7">
    <source>
        <dbReference type="ARBA" id="ARBA00022840"/>
    </source>
</evidence>
<dbReference type="InterPro" id="IPR036652">
    <property type="entry name" value="YjeF_N_dom_sf"/>
</dbReference>
<comment type="cofactor">
    <cofactor evidence="18 19">
        <name>K(+)</name>
        <dbReference type="ChEBI" id="CHEBI:29103"/>
    </cofactor>
    <text evidence="18 19">Binds 1 potassium ion per subunit.</text>
</comment>
<keyword evidence="13" id="KW-0511">Multifunctional enzyme</keyword>
<evidence type="ECO:0000256" key="10">
    <source>
        <dbReference type="ARBA" id="ARBA00023027"/>
    </source>
</evidence>
<dbReference type="SUPFAM" id="SSF53613">
    <property type="entry name" value="Ribokinase-like"/>
    <property type="match status" value="1"/>
</dbReference>
<comment type="catalytic activity">
    <reaction evidence="16 17 19">
        <text>(6S)-NADPHX + ADP = AMP + phosphate + NADPH + H(+)</text>
        <dbReference type="Rhea" id="RHEA:32235"/>
        <dbReference type="ChEBI" id="CHEBI:15378"/>
        <dbReference type="ChEBI" id="CHEBI:43474"/>
        <dbReference type="ChEBI" id="CHEBI:57783"/>
        <dbReference type="ChEBI" id="CHEBI:64076"/>
        <dbReference type="ChEBI" id="CHEBI:456215"/>
        <dbReference type="ChEBI" id="CHEBI:456216"/>
        <dbReference type="EC" id="4.2.1.136"/>
    </reaction>
</comment>
<evidence type="ECO:0000256" key="15">
    <source>
        <dbReference type="ARBA" id="ARBA00048238"/>
    </source>
</evidence>
<feature type="binding site" evidence="18">
    <location>
        <begin position="62"/>
        <end position="66"/>
    </location>
    <ligand>
        <name>(6S)-NADPHX</name>
        <dbReference type="ChEBI" id="CHEBI:64076"/>
    </ligand>
</feature>
<dbReference type="Proteomes" id="UP000199302">
    <property type="component" value="Unassembled WGS sequence"/>
</dbReference>
<dbReference type="STRING" id="871652.SAMN04515673_106102"/>
<dbReference type="InterPro" id="IPR029056">
    <property type="entry name" value="Ribokinase-like"/>
</dbReference>
<evidence type="ECO:0000259" key="21">
    <source>
        <dbReference type="PROSITE" id="PS51385"/>
    </source>
</evidence>
<keyword evidence="7 17" id="KW-0067">ATP-binding</keyword>
<name>A0A1I6DZ63_9RHOB</name>
<comment type="function">
    <text evidence="14 19">Bifunctional enzyme that catalyzes the epimerization of the S- and R-forms of NAD(P)HX and the dehydration of the S-form of NAD(P)HX at the expense of ADP, which is converted to AMP. This allows the repair of both epimers of NAD(P)HX, a damaged form of NAD(P)H that is a result of enzymatic or heat-dependent hydration.</text>
</comment>
<evidence type="ECO:0000256" key="2">
    <source>
        <dbReference type="ARBA" id="ARBA00000909"/>
    </source>
</evidence>